<comment type="caution">
    <text evidence="2">The sequence shown here is derived from an EMBL/GenBank/DDBJ whole genome shotgun (WGS) entry which is preliminary data.</text>
</comment>
<dbReference type="EMBL" id="BKCJ010364290">
    <property type="protein sequence ID" value="GFA07023.1"/>
    <property type="molecule type" value="Genomic_DNA"/>
</dbReference>
<feature type="region of interest" description="Disordered" evidence="1">
    <location>
        <begin position="42"/>
        <end position="84"/>
    </location>
</feature>
<feature type="region of interest" description="Disordered" evidence="1">
    <location>
        <begin position="1"/>
        <end position="24"/>
    </location>
</feature>
<organism evidence="2">
    <name type="scientific">Tanacetum cinerariifolium</name>
    <name type="common">Dalmatian daisy</name>
    <name type="synonym">Chrysanthemum cinerariifolium</name>
    <dbReference type="NCBI Taxonomy" id="118510"/>
    <lineage>
        <taxon>Eukaryota</taxon>
        <taxon>Viridiplantae</taxon>
        <taxon>Streptophyta</taxon>
        <taxon>Embryophyta</taxon>
        <taxon>Tracheophyta</taxon>
        <taxon>Spermatophyta</taxon>
        <taxon>Magnoliopsida</taxon>
        <taxon>eudicotyledons</taxon>
        <taxon>Gunneridae</taxon>
        <taxon>Pentapetalae</taxon>
        <taxon>asterids</taxon>
        <taxon>campanulids</taxon>
        <taxon>Asterales</taxon>
        <taxon>Asteraceae</taxon>
        <taxon>Asteroideae</taxon>
        <taxon>Anthemideae</taxon>
        <taxon>Anthemidinae</taxon>
        <taxon>Tanacetum</taxon>
    </lineage>
</organism>
<evidence type="ECO:0000313" key="2">
    <source>
        <dbReference type="EMBL" id="GFA07023.1"/>
    </source>
</evidence>
<dbReference type="AlphaFoldDB" id="A0A699J2N5"/>
<protein>
    <submittedName>
        <fullName evidence="2">Uncharacterized protein</fullName>
    </submittedName>
</protein>
<sequence>TTADVNVNAPFDQAPTMAPPTRTGGGEVLSLVMVIESKVKENQENDKIGSKPDKKGEAWRSPEKSKAVAVNRERKTEESKSLKG</sequence>
<accession>A0A699J2N5</accession>
<proteinExistence type="predicted"/>
<feature type="non-terminal residue" evidence="2">
    <location>
        <position position="1"/>
    </location>
</feature>
<reference evidence="2" key="1">
    <citation type="journal article" date="2019" name="Sci. Rep.">
        <title>Draft genome of Tanacetum cinerariifolium, the natural source of mosquito coil.</title>
        <authorList>
            <person name="Yamashiro T."/>
            <person name="Shiraishi A."/>
            <person name="Satake H."/>
            <person name="Nakayama K."/>
        </authorList>
    </citation>
    <scope>NUCLEOTIDE SEQUENCE</scope>
</reference>
<name>A0A699J2N5_TANCI</name>
<evidence type="ECO:0000256" key="1">
    <source>
        <dbReference type="SAM" id="MobiDB-lite"/>
    </source>
</evidence>
<gene>
    <name evidence="2" type="ORF">Tci_578995</name>
</gene>